<evidence type="ECO:0000256" key="11">
    <source>
        <dbReference type="SAM" id="Phobius"/>
    </source>
</evidence>
<evidence type="ECO:0000256" key="5">
    <source>
        <dbReference type="ARBA" id="ARBA00022679"/>
    </source>
</evidence>
<evidence type="ECO:0000256" key="8">
    <source>
        <dbReference type="ARBA" id="ARBA00022989"/>
    </source>
</evidence>
<evidence type="ECO:0000256" key="4">
    <source>
        <dbReference type="ARBA" id="ARBA00022553"/>
    </source>
</evidence>
<evidence type="ECO:0000256" key="3">
    <source>
        <dbReference type="ARBA" id="ARBA00012438"/>
    </source>
</evidence>
<keyword evidence="8 11" id="KW-1133">Transmembrane helix</keyword>
<evidence type="ECO:0000256" key="1">
    <source>
        <dbReference type="ARBA" id="ARBA00000085"/>
    </source>
</evidence>
<keyword evidence="5" id="KW-0808">Transferase</keyword>
<accession>A0A146GB26</accession>
<dbReference type="AlphaFoldDB" id="A0A146GB26"/>
<evidence type="ECO:0000313" key="14">
    <source>
        <dbReference type="EMBL" id="GAT34630.1"/>
    </source>
</evidence>
<dbReference type="PROSITE" id="PS50885">
    <property type="entry name" value="HAMP"/>
    <property type="match status" value="1"/>
</dbReference>
<feature type="domain" description="Histidine kinase" evidence="12">
    <location>
        <begin position="217"/>
        <end position="433"/>
    </location>
</feature>
<dbReference type="PRINTS" id="PR00344">
    <property type="entry name" value="BCTRLSENSOR"/>
</dbReference>
<dbReference type="PANTHER" id="PTHR45436:SF8">
    <property type="entry name" value="HISTIDINE KINASE"/>
    <property type="match status" value="1"/>
</dbReference>
<dbReference type="SMART" id="SM00388">
    <property type="entry name" value="HisKA"/>
    <property type="match status" value="1"/>
</dbReference>
<sequence>MRTLGARLALWYSLVSTVTLFGLLAAGYFLLNRHLVRGVDLQNAAEFHRLVAGGSLPRPGAESPGFLVEVRDAGGAVLYRSAALGVTVLPELGNTVTIGTLGRHRVGVFQKDGATVKVAVPLEPVRQVMLGYAEISLVLVCLVLLISLISGMALSRAALRPVRTIQETANRIRLDNLSERIPVGDSQDEIASLAELLNEMFDRLETAFEEVRRFSAEASHELKTPLSLLRLQAEKLLSDGRLGAEQEEAVQEQLAEINRMQHIIEDLLFLSRAEAQAIRPRLLRRNPREFLDELTEDAALLAEQAGVQFRAHIEPEGEVAFDAQWMRQALLNLLTNAFRYSGRGSLVTLDSEFTLDAWRLTVEDEGPGVPEVERERIFERFVRLDDAAERGSGSGLGLAICRSVMAMHGGAIHAGAGERKGGLRVVCEVPLGGAPRVADRPSEREQAVD</sequence>
<name>A0A146GB26_TERSA</name>
<dbReference type="SUPFAM" id="SSF55874">
    <property type="entry name" value="ATPase domain of HSP90 chaperone/DNA topoisomerase II/histidine kinase"/>
    <property type="match status" value="1"/>
</dbReference>
<proteinExistence type="predicted"/>
<dbReference type="Pfam" id="PF00512">
    <property type="entry name" value="HisKA"/>
    <property type="match status" value="1"/>
</dbReference>
<dbReference type="CDD" id="cd06225">
    <property type="entry name" value="HAMP"/>
    <property type="match status" value="1"/>
</dbReference>
<keyword evidence="10 11" id="KW-0472">Membrane</keyword>
<dbReference type="EC" id="2.7.13.3" evidence="3"/>
<dbReference type="Pfam" id="PF02518">
    <property type="entry name" value="HATPase_c"/>
    <property type="match status" value="1"/>
</dbReference>
<dbReference type="GO" id="GO:0005886">
    <property type="term" value="C:plasma membrane"/>
    <property type="evidence" value="ECO:0007669"/>
    <property type="project" value="TreeGrafter"/>
</dbReference>
<dbReference type="SMART" id="SM00304">
    <property type="entry name" value="HAMP"/>
    <property type="match status" value="1"/>
</dbReference>
<comment type="catalytic activity">
    <reaction evidence="1">
        <text>ATP + protein L-histidine = ADP + protein N-phospho-L-histidine.</text>
        <dbReference type="EC" id="2.7.13.3"/>
    </reaction>
</comment>
<feature type="transmembrane region" description="Helical" evidence="11">
    <location>
        <begin position="9"/>
        <end position="31"/>
    </location>
</feature>
<protein>
    <recommendedName>
        <fullName evidence="3">histidine kinase</fullName>
        <ecNumber evidence="3">2.7.13.3</ecNumber>
    </recommendedName>
</protein>
<evidence type="ECO:0000259" key="12">
    <source>
        <dbReference type="PROSITE" id="PS50109"/>
    </source>
</evidence>
<dbReference type="Gene3D" id="1.10.287.130">
    <property type="match status" value="1"/>
</dbReference>
<dbReference type="PANTHER" id="PTHR45436">
    <property type="entry name" value="SENSOR HISTIDINE KINASE YKOH"/>
    <property type="match status" value="1"/>
</dbReference>
<keyword evidence="6 11" id="KW-0812">Transmembrane</keyword>
<keyword evidence="9" id="KW-0902">Two-component regulatory system</keyword>
<dbReference type="Gene3D" id="3.30.565.10">
    <property type="entry name" value="Histidine kinase-like ATPase, C-terminal domain"/>
    <property type="match status" value="1"/>
</dbReference>
<dbReference type="GO" id="GO:0000155">
    <property type="term" value="F:phosphorelay sensor kinase activity"/>
    <property type="evidence" value="ECO:0007669"/>
    <property type="project" value="InterPro"/>
</dbReference>
<comment type="subcellular location">
    <subcellularLocation>
        <location evidence="2">Membrane</location>
    </subcellularLocation>
</comment>
<evidence type="ECO:0000256" key="10">
    <source>
        <dbReference type="ARBA" id="ARBA00023136"/>
    </source>
</evidence>
<dbReference type="InterPro" id="IPR036890">
    <property type="entry name" value="HATPase_C_sf"/>
</dbReference>
<evidence type="ECO:0000256" key="7">
    <source>
        <dbReference type="ARBA" id="ARBA00022777"/>
    </source>
</evidence>
<organism evidence="14 15">
    <name type="scientific">Terrimicrobium sacchariphilum</name>
    <dbReference type="NCBI Taxonomy" id="690879"/>
    <lineage>
        <taxon>Bacteria</taxon>
        <taxon>Pseudomonadati</taxon>
        <taxon>Verrucomicrobiota</taxon>
        <taxon>Terrimicrobiia</taxon>
        <taxon>Terrimicrobiales</taxon>
        <taxon>Terrimicrobiaceae</taxon>
        <taxon>Terrimicrobium</taxon>
    </lineage>
</organism>
<dbReference type="InterPro" id="IPR003661">
    <property type="entry name" value="HisK_dim/P_dom"/>
</dbReference>
<dbReference type="InterPro" id="IPR003660">
    <property type="entry name" value="HAMP_dom"/>
</dbReference>
<evidence type="ECO:0000313" key="15">
    <source>
        <dbReference type="Proteomes" id="UP000076023"/>
    </source>
</evidence>
<dbReference type="CDD" id="cd00082">
    <property type="entry name" value="HisKA"/>
    <property type="match status" value="1"/>
</dbReference>
<dbReference type="InterPro" id="IPR050428">
    <property type="entry name" value="TCS_sensor_his_kinase"/>
</dbReference>
<dbReference type="RefSeq" id="WP_075080244.1">
    <property type="nucleotide sequence ID" value="NZ_BDCO01000002.1"/>
</dbReference>
<reference evidence="15" key="1">
    <citation type="journal article" date="2017" name="Genome Announc.">
        <title>Draft Genome Sequence of Terrimicrobium sacchariphilum NM-5T, a Facultative Anaerobic Soil Bacterium of the Class Spartobacteria.</title>
        <authorList>
            <person name="Qiu Y.L."/>
            <person name="Tourlousse D.M."/>
            <person name="Matsuura N."/>
            <person name="Ohashi A."/>
            <person name="Sekiguchi Y."/>
        </authorList>
    </citation>
    <scope>NUCLEOTIDE SEQUENCE [LARGE SCALE GENOMIC DNA]</scope>
    <source>
        <strain evidence="15">NM-5</strain>
    </source>
</reference>
<keyword evidence="7" id="KW-0418">Kinase</keyword>
<dbReference type="OrthoDB" id="9796330at2"/>
<dbReference type="SUPFAM" id="SSF47384">
    <property type="entry name" value="Homodimeric domain of signal transducing histidine kinase"/>
    <property type="match status" value="1"/>
</dbReference>
<dbReference type="InterPro" id="IPR036097">
    <property type="entry name" value="HisK_dim/P_sf"/>
</dbReference>
<evidence type="ECO:0000256" key="9">
    <source>
        <dbReference type="ARBA" id="ARBA00023012"/>
    </source>
</evidence>
<dbReference type="InterPro" id="IPR003594">
    <property type="entry name" value="HATPase_dom"/>
</dbReference>
<keyword evidence="15" id="KW-1185">Reference proteome</keyword>
<dbReference type="CDD" id="cd00075">
    <property type="entry name" value="HATPase"/>
    <property type="match status" value="1"/>
</dbReference>
<dbReference type="EMBL" id="BDCO01000002">
    <property type="protein sequence ID" value="GAT34630.1"/>
    <property type="molecule type" value="Genomic_DNA"/>
</dbReference>
<gene>
    <name evidence="14" type="ORF">TSACC_23062</name>
</gene>
<dbReference type="InParanoid" id="A0A146GB26"/>
<evidence type="ECO:0000256" key="2">
    <source>
        <dbReference type="ARBA" id="ARBA00004370"/>
    </source>
</evidence>
<dbReference type="Pfam" id="PF00672">
    <property type="entry name" value="HAMP"/>
    <property type="match status" value="1"/>
</dbReference>
<keyword evidence="4" id="KW-0597">Phosphoprotein</keyword>
<dbReference type="PROSITE" id="PS50109">
    <property type="entry name" value="HIS_KIN"/>
    <property type="match status" value="1"/>
</dbReference>
<dbReference type="InterPro" id="IPR004358">
    <property type="entry name" value="Sig_transdc_His_kin-like_C"/>
</dbReference>
<evidence type="ECO:0000259" key="13">
    <source>
        <dbReference type="PROSITE" id="PS50885"/>
    </source>
</evidence>
<feature type="domain" description="HAMP" evidence="13">
    <location>
        <begin position="156"/>
        <end position="209"/>
    </location>
</feature>
<dbReference type="STRING" id="690879.TSACC_23062"/>
<feature type="transmembrane region" description="Helical" evidence="11">
    <location>
        <begin position="130"/>
        <end position="154"/>
    </location>
</feature>
<evidence type="ECO:0000256" key="6">
    <source>
        <dbReference type="ARBA" id="ARBA00022692"/>
    </source>
</evidence>
<dbReference type="SUPFAM" id="SSF158472">
    <property type="entry name" value="HAMP domain-like"/>
    <property type="match status" value="1"/>
</dbReference>
<comment type="caution">
    <text evidence="14">The sequence shown here is derived from an EMBL/GenBank/DDBJ whole genome shotgun (WGS) entry which is preliminary data.</text>
</comment>
<dbReference type="FunCoup" id="A0A146GB26">
    <property type="interactions" value="127"/>
</dbReference>
<dbReference type="Proteomes" id="UP000076023">
    <property type="component" value="Unassembled WGS sequence"/>
</dbReference>
<dbReference type="Gene3D" id="6.10.340.10">
    <property type="match status" value="1"/>
</dbReference>
<dbReference type="SMART" id="SM00387">
    <property type="entry name" value="HATPase_c"/>
    <property type="match status" value="1"/>
</dbReference>
<dbReference type="InterPro" id="IPR005467">
    <property type="entry name" value="His_kinase_dom"/>
</dbReference>